<dbReference type="SUPFAM" id="SSF53800">
    <property type="entry name" value="Chelatase"/>
    <property type="match status" value="1"/>
</dbReference>
<proteinExistence type="predicted"/>
<dbReference type="GO" id="GO:0016829">
    <property type="term" value="F:lyase activity"/>
    <property type="evidence" value="ECO:0007669"/>
    <property type="project" value="UniProtKB-KW"/>
</dbReference>
<organism evidence="3 4">
    <name type="scientific">Alkalimarinus sediminis</name>
    <dbReference type="NCBI Taxonomy" id="1632866"/>
    <lineage>
        <taxon>Bacteria</taxon>
        <taxon>Pseudomonadati</taxon>
        <taxon>Pseudomonadota</taxon>
        <taxon>Gammaproteobacteria</taxon>
        <taxon>Alteromonadales</taxon>
        <taxon>Alteromonadaceae</taxon>
        <taxon>Alkalimarinus</taxon>
    </lineage>
</organism>
<dbReference type="PANTHER" id="PTHR33542:SF3">
    <property type="entry name" value="SIROHYDROCHLORIN FERROCHELATASE, CHLOROPLASTIC"/>
    <property type="match status" value="1"/>
</dbReference>
<dbReference type="PANTHER" id="PTHR33542">
    <property type="entry name" value="SIROHYDROCHLORIN FERROCHELATASE, CHLOROPLASTIC"/>
    <property type="match status" value="1"/>
</dbReference>
<sequence length="122" mass="13064">MKSLVIVAHGSRRQASNEEVKVLAAKVEQHLPSGFSGVKVAFLELASPSIEATIDACYEEGASEVVVLPYFLSEGTHVAKDVPSEVGKAMDKWPDKKIDIVPHIGSLDSMIDLILSVCTTAD</sequence>
<dbReference type="GO" id="GO:0046872">
    <property type="term" value="F:metal ion binding"/>
    <property type="evidence" value="ECO:0007669"/>
    <property type="project" value="UniProtKB-KW"/>
</dbReference>
<dbReference type="CDD" id="cd03416">
    <property type="entry name" value="CbiX_SirB_N"/>
    <property type="match status" value="1"/>
</dbReference>
<keyword evidence="2" id="KW-0456">Lyase</keyword>
<dbReference type="AlphaFoldDB" id="A0A9E8HGK4"/>
<accession>A0A9E8HGK4</accession>
<dbReference type="Proteomes" id="UP001164472">
    <property type="component" value="Chromosome"/>
</dbReference>
<dbReference type="InterPro" id="IPR050963">
    <property type="entry name" value="Sirohydro_Cobaltochel/CbiX"/>
</dbReference>
<evidence type="ECO:0000313" key="3">
    <source>
        <dbReference type="EMBL" id="UZW74280.1"/>
    </source>
</evidence>
<gene>
    <name evidence="3" type="ORF">NNL22_14815</name>
</gene>
<keyword evidence="4" id="KW-1185">Reference proteome</keyword>
<name>A0A9E8HGK4_9ALTE</name>
<dbReference type="Pfam" id="PF01903">
    <property type="entry name" value="CbiX"/>
    <property type="match status" value="1"/>
</dbReference>
<dbReference type="RefSeq" id="WP_251811119.1">
    <property type="nucleotide sequence ID" value="NZ_CP101527.1"/>
</dbReference>
<dbReference type="InterPro" id="IPR002762">
    <property type="entry name" value="CbiX-like"/>
</dbReference>
<keyword evidence="1" id="KW-0479">Metal-binding</keyword>
<dbReference type="Gene3D" id="3.40.50.1400">
    <property type="match status" value="1"/>
</dbReference>
<dbReference type="EMBL" id="CP101527">
    <property type="protein sequence ID" value="UZW74280.1"/>
    <property type="molecule type" value="Genomic_DNA"/>
</dbReference>
<dbReference type="KEGG" id="asem:NNL22_14815"/>
<protein>
    <submittedName>
        <fullName evidence="3">CbiX/SirB N-terminal domain-containing protein</fullName>
    </submittedName>
</protein>
<reference evidence="3" key="1">
    <citation type="submission" date="2022-07" db="EMBL/GenBank/DDBJ databases">
        <title>Alkalimarinus sp. nov., isolated from gut of a Alitta virens.</title>
        <authorList>
            <person name="Yang A.I."/>
            <person name="Shin N.-R."/>
        </authorList>
    </citation>
    <scope>NUCLEOTIDE SEQUENCE</scope>
    <source>
        <strain evidence="3">FA028</strain>
    </source>
</reference>
<evidence type="ECO:0000256" key="1">
    <source>
        <dbReference type="ARBA" id="ARBA00022723"/>
    </source>
</evidence>
<evidence type="ECO:0000256" key="2">
    <source>
        <dbReference type="ARBA" id="ARBA00023239"/>
    </source>
</evidence>
<evidence type="ECO:0000313" key="4">
    <source>
        <dbReference type="Proteomes" id="UP001164472"/>
    </source>
</evidence>